<keyword evidence="3" id="KW-1185">Reference proteome</keyword>
<accession>A0ABT9TNT0</accession>
<reference evidence="2 3" key="1">
    <citation type="submission" date="2023-07" db="EMBL/GenBank/DDBJ databases">
        <title>Sorghum-associated microbial communities from plants grown in Nebraska, USA.</title>
        <authorList>
            <person name="Schachtman D."/>
        </authorList>
    </citation>
    <scope>NUCLEOTIDE SEQUENCE [LARGE SCALE GENOMIC DNA]</scope>
    <source>
        <strain evidence="2 3">CC523</strain>
    </source>
</reference>
<name>A0ABT9TNT0_PAENI</name>
<feature type="region of interest" description="Disordered" evidence="1">
    <location>
        <begin position="11"/>
        <end position="39"/>
    </location>
</feature>
<sequence>MLLPSGFTRAWNHEVPGPQQPPGPQGAPVPGTVEHPRQDGLPVSAMLRAIWWSEDFHTNPATGLPGKVRKRPVPSAGGCYPVQLRILCGEGCDVPPGTYVFNGSGFSGTGGDLLRLRNHDDGTPPQGGPQAPARGAVVVLTVLPQRTLAKYYHRAGPLLIADAAYAAVALVHHAAAQGVDARWDVVAPVRWPGSVPEFALATVSLGVSADRCLQRRHDRIAGVSQVQLAARRSCEFSRLRARPAAGAGRVAEDLLERSLLSFPQPAPLSCRARVLSAEPLRDPELADRCAGQRWIGNLDALVVFETPGTPTPAAMWWAATLAAHILYTALGADLPLEFRPVGGWTGSHSGWTTLHGLGMAIRKPLTVNHERAAHAGQ</sequence>
<gene>
    <name evidence="2" type="ORF">J2T10_002384</name>
</gene>
<dbReference type="InterPro" id="IPR000415">
    <property type="entry name" value="Nitroreductase-like"/>
</dbReference>
<dbReference type="Gene3D" id="3.40.109.10">
    <property type="entry name" value="NADH Oxidase"/>
    <property type="match status" value="1"/>
</dbReference>
<evidence type="ECO:0000313" key="2">
    <source>
        <dbReference type="EMBL" id="MDQ0102731.1"/>
    </source>
</evidence>
<dbReference type="Proteomes" id="UP001244563">
    <property type="component" value="Unassembled WGS sequence"/>
</dbReference>
<evidence type="ECO:0008006" key="4">
    <source>
        <dbReference type="Google" id="ProtNLM"/>
    </source>
</evidence>
<feature type="compositionally biased region" description="Pro residues" evidence="1">
    <location>
        <begin position="18"/>
        <end position="27"/>
    </location>
</feature>
<dbReference type="EMBL" id="JAUSSW010000006">
    <property type="protein sequence ID" value="MDQ0102731.1"/>
    <property type="molecule type" value="Genomic_DNA"/>
</dbReference>
<comment type="caution">
    <text evidence="2">The sequence shown here is derived from an EMBL/GenBank/DDBJ whole genome shotgun (WGS) entry which is preliminary data.</text>
</comment>
<evidence type="ECO:0000313" key="3">
    <source>
        <dbReference type="Proteomes" id="UP001244563"/>
    </source>
</evidence>
<evidence type="ECO:0000256" key="1">
    <source>
        <dbReference type="SAM" id="MobiDB-lite"/>
    </source>
</evidence>
<proteinExistence type="predicted"/>
<organism evidence="2 3">
    <name type="scientific">Paenarthrobacter nicotinovorans</name>
    <name type="common">Arthrobacter nicotinovorans</name>
    <dbReference type="NCBI Taxonomy" id="29320"/>
    <lineage>
        <taxon>Bacteria</taxon>
        <taxon>Bacillati</taxon>
        <taxon>Actinomycetota</taxon>
        <taxon>Actinomycetes</taxon>
        <taxon>Micrococcales</taxon>
        <taxon>Micrococcaceae</taxon>
        <taxon>Paenarthrobacter</taxon>
    </lineage>
</organism>
<protein>
    <recommendedName>
        <fullName evidence="4">Nitroreductase domain-containing protein</fullName>
    </recommendedName>
</protein>